<name>A0A8J7PBL1_9BACT</name>
<comment type="caution">
    <text evidence="15">The sequence shown here is derived from an EMBL/GenBank/DDBJ whole genome shotgun (WGS) entry which is preliminary data.</text>
</comment>
<evidence type="ECO:0000256" key="4">
    <source>
        <dbReference type="ARBA" id="ARBA00011894"/>
    </source>
</evidence>
<evidence type="ECO:0000256" key="5">
    <source>
        <dbReference type="ARBA" id="ARBA00022533"/>
    </source>
</evidence>
<dbReference type="CDD" id="cd06223">
    <property type="entry name" value="PRTases_typeI"/>
    <property type="match status" value="1"/>
</dbReference>
<feature type="domain" description="Phosphoribosyltransferase" evidence="14">
    <location>
        <begin position="10"/>
        <end position="212"/>
    </location>
</feature>
<sequence>MIALDKQVQVVDHPLVQHLLTKIRDYQTAPHKFRRYAISLSEHLVYEACRAMKTREVGVETPVGPAKGVSMTDYVILAPVLRAGLVMAEAAQHLLPAARIYHVGLKRDEETLEAKSYYAKLPDSLPSDCRVFVLDPMLATGGSAVAAIDLFKKMKVENIHLVSFVAAPEGIKKVHSVYSDVHITCASVDEKLNEKGYIVPGLGDAGDRIFGT</sequence>
<evidence type="ECO:0000256" key="12">
    <source>
        <dbReference type="ARBA" id="ARBA00072146"/>
    </source>
</evidence>
<dbReference type="EC" id="2.4.2.9" evidence="4 13"/>
<dbReference type="GO" id="GO:0005525">
    <property type="term" value="F:GTP binding"/>
    <property type="evidence" value="ECO:0007669"/>
    <property type="project" value="UniProtKB-KW"/>
</dbReference>
<dbReference type="Gene3D" id="3.40.50.2020">
    <property type="match status" value="1"/>
</dbReference>
<proteinExistence type="inferred from homology"/>
<dbReference type="GO" id="GO:0044206">
    <property type="term" value="P:UMP salvage"/>
    <property type="evidence" value="ECO:0007669"/>
    <property type="project" value="UniProtKB-UniPathway"/>
</dbReference>
<comment type="function">
    <text evidence="11">Catalyzes the conversion of uracil and 5-phospho-alpha-D-ribose 1-diphosphate (PRPP) to UMP and diphosphate.</text>
</comment>
<evidence type="ECO:0000256" key="2">
    <source>
        <dbReference type="ARBA" id="ARBA00005180"/>
    </source>
</evidence>
<gene>
    <name evidence="15" type="primary">upp</name>
    <name evidence="15" type="ORF">J0M35_14400</name>
</gene>
<keyword evidence="7 15" id="KW-0808">Transferase</keyword>
<comment type="cofactor">
    <cofactor evidence="1">
        <name>Mg(2+)</name>
        <dbReference type="ChEBI" id="CHEBI:18420"/>
    </cofactor>
</comment>
<evidence type="ECO:0000256" key="11">
    <source>
        <dbReference type="ARBA" id="ARBA00056901"/>
    </source>
</evidence>
<dbReference type="GO" id="GO:0005737">
    <property type="term" value="C:cytoplasm"/>
    <property type="evidence" value="ECO:0007669"/>
    <property type="project" value="UniProtKB-ARBA"/>
</dbReference>
<dbReference type="Proteomes" id="UP000664277">
    <property type="component" value="Unassembled WGS sequence"/>
</dbReference>
<evidence type="ECO:0000313" key="16">
    <source>
        <dbReference type="Proteomes" id="UP000664277"/>
    </source>
</evidence>
<reference evidence="15" key="1">
    <citation type="submission" date="2021-02" db="EMBL/GenBank/DDBJ databases">
        <title>Genome-Resolved Metagenomics of a Microbial Community Performing Photosynthetic Biological Nutrient Removal.</title>
        <authorList>
            <person name="Mcdaniel E.A."/>
        </authorList>
    </citation>
    <scope>NUCLEOTIDE SEQUENCE</scope>
    <source>
        <strain evidence="15">UWPOB_OBS1</strain>
    </source>
</reference>
<dbReference type="NCBIfam" id="NF001097">
    <property type="entry name" value="PRK00129.1"/>
    <property type="match status" value="1"/>
</dbReference>
<dbReference type="NCBIfam" id="TIGR01091">
    <property type="entry name" value="upp"/>
    <property type="match status" value="1"/>
</dbReference>
<protein>
    <recommendedName>
        <fullName evidence="12 13">Uracil phosphoribosyltransferase</fullName>
        <ecNumber evidence="4 13">2.4.2.9</ecNumber>
    </recommendedName>
</protein>
<comment type="similarity">
    <text evidence="3">Belongs to the UPRTase family.</text>
</comment>
<dbReference type="GO" id="GO:0004845">
    <property type="term" value="F:uracil phosphoribosyltransferase activity"/>
    <property type="evidence" value="ECO:0007669"/>
    <property type="project" value="UniProtKB-UniRule"/>
</dbReference>
<comment type="pathway">
    <text evidence="2">Pyrimidine metabolism; UMP biosynthesis via salvage pathway; UMP from uracil: step 1/1.</text>
</comment>
<keyword evidence="8" id="KW-0547">Nucleotide-binding</keyword>
<accession>A0A8J7PBL1</accession>
<dbReference type="AlphaFoldDB" id="A0A8J7PBL1"/>
<evidence type="ECO:0000313" key="15">
    <source>
        <dbReference type="EMBL" id="MBN8661552.1"/>
    </source>
</evidence>
<dbReference type="EMBL" id="JAFLCK010000021">
    <property type="protein sequence ID" value="MBN8661552.1"/>
    <property type="molecule type" value="Genomic_DNA"/>
</dbReference>
<evidence type="ECO:0000256" key="3">
    <source>
        <dbReference type="ARBA" id="ARBA00009516"/>
    </source>
</evidence>
<dbReference type="InterPro" id="IPR050054">
    <property type="entry name" value="UPRTase/APRTase"/>
</dbReference>
<keyword evidence="5" id="KW-0021">Allosteric enzyme</keyword>
<dbReference type="UniPathway" id="UPA00574">
    <property type="reaction ID" value="UER00636"/>
</dbReference>
<dbReference type="GO" id="GO:0006223">
    <property type="term" value="P:uracil salvage"/>
    <property type="evidence" value="ECO:0007669"/>
    <property type="project" value="InterPro"/>
</dbReference>
<dbReference type="InterPro" id="IPR005765">
    <property type="entry name" value="UPRT"/>
</dbReference>
<comment type="catalytic activity">
    <reaction evidence="10">
        <text>UMP + diphosphate = 5-phospho-alpha-D-ribose 1-diphosphate + uracil</text>
        <dbReference type="Rhea" id="RHEA:13017"/>
        <dbReference type="ChEBI" id="CHEBI:17568"/>
        <dbReference type="ChEBI" id="CHEBI:33019"/>
        <dbReference type="ChEBI" id="CHEBI:57865"/>
        <dbReference type="ChEBI" id="CHEBI:58017"/>
        <dbReference type="EC" id="2.4.2.9"/>
    </reaction>
</comment>
<keyword evidence="6 15" id="KW-0328">Glycosyltransferase</keyword>
<evidence type="ECO:0000256" key="10">
    <source>
        <dbReference type="ARBA" id="ARBA00052919"/>
    </source>
</evidence>
<dbReference type="SUPFAM" id="SSF53271">
    <property type="entry name" value="PRTase-like"/>
    <property type="match status" value="1"/>
</dbReference>
<evidence type="ECO:0000259" key="14">
    <source>
        <dbReference type="Pfam" id="PF14681"/>
    </source>
</evidence>
<dbReference type="Pfam" id="PF14681">
    <property type="entry name" value="UPRTase"/>
    <property type="match status" value="1"/>
</dbReference>
<organism evidence="15 16">
    <name type="scientific">Candidatus Obscuribacter phosphatis</name>
    <dbReference type="NCBI Taxonomy" id="1906157"/>
    <lineage>
        <taxon>Bacteria</taxon>
        <taxon>Bacillati</taxon>
        <taxon>Candidatus Melainabacteria</taxon>
        <taxon>Candidatus Obscuribacterales</taxon>
        <taxon>Candidatus Obscuribacteraceae</taxon>
        <taxon>Candidatus Obscuribacter</taxon>
    </lineage>
</organism>
<evidence type="ECO:0000256" key="9">
    <source>
        <dbReference type="ARBA" id="ARBA00023134"/>
    </source>
</evidence>
<evidence type="ECO:0000256" key="8">
    <source>
        <dbReference type="ARBA" id="ARBA00022741"/>
    </source>
</evidence>
<dbReference type="PANTHER" id="PTHR32315">
    <property type="entry name" value="ADENINE PHOSPHORIBOSYLTRANSFERASE"/>
    <property type="match status" value="1"/>
</dbReference>
<dbReference type="FunFam" id="3.40.50.2020:FF:000003">
    <property type="entry name" value="Uracil phosphoribosyltransferase"/>
    <property type="match status" value="1"/>
</dbReference>
<evidence type="ECO:0000256" key="13">
    <source>
        <dbReference type="NCBIfam" id="TIGR01091"/>
    </source>
</evidence>
<evidence type="ECO:0000256" key="6">
    <source>
        <dbReference type="ARBA" id="ARBA00022676"/>
    </source>
</evidence>
<dbReference type="PANTHER" id="PTHR32315:SF4">
    <property type="entry name" value="URACIL PHOSPHORIBOSYLTRANSFERASE, CHLOROPLASTIC"/>
    <property type="match status" value="1"/>
</dbReference>
<evidence type="ECO:0000256" key="7">
    <source>
        <dbReference type="ARBA" id="ARBA00022679"/>
    </source>
</evidence>
<evidence type="ECO:0000256" key="1">
    <source>
        <dbReference type="ARBA" id="ARBA00001946"/>
    </source>
</evidence>
<dbReference type="InterPro" id="IPR029057">
    <property type="entry name" value="PRTase-like"/>
</dbReference>
<keyword evidence="9" id="KW-0342">GTP-binding</keyword>
<dbReference type="InterPro" id="IPR000836">
    <property type="entry name" value="PRTase_dom"/>
</dbReference>